<name>A0ABU4JZ14_9ACTN</name>
<accession>A0ABU4JZ14</accession>
<dbReference type="RefSeq" id="WP_319007339.1">
    <property type="nucleotide sequence ID" value="NZ_JAWJZF010000149.1"/>
</dbReference>
<protein>
    <submittedName>
        <fullName evidence="2">Uncharacterized protein</fullName>
    </submittedName>
</protein>
<organism evidence="2 3">
    <name type="scientific">Streptomyces roseolus</name>
    <dbReference type="NCBI Taxonomy" id="67358"/>
    <lineage>
        <taxon>Bacteria</taxon>
        <taxon>Bacillati</taxon>
        <taxon>Actinomycetota</taxon>
        <taxon>Actinomycetes</taxon>
        <taxon>Kitasatosporales</taxon>
        <taxon>Streptomycetaceae</taxon>
        <taxon>Streptomyces</taxon>
    </lineage>
</organism>
<reference evidence="2 3" key="1">
    <citation type="submission" date="2023-10" db="EMBL/GenBank/DDBJ databases">
        <authorList>
            <person name="Wang X.X."/>
        </authorList>
    </citation>
    <scope>NUCLEOTIDE SEQUENCE [LARGE SCALE GENOMIC DNA]</scope>
    <source>
        <strain evidence="2 3">NBRC 12816</strain>
    </source>
</reference>
<comment type="caution">
    <text evidence="2">The sequence shown here is derived from an EMBL/GenBank/DDBJ whole genome shotgun (WGS) entry which is preliminary data.</text>
</comment>
<gene>
    <name evidence="2" type="ORF">R2363_00815</name>
</gene>
<proteinExistence type="predicted"/>
<sequence length="109" mass="11994">MRALRPATGLVGDRDQIDGVGEVQHLRRRGRRRRRCTGGSTDVEALDLTADRLRRLQEVAAKMVDDARVRSDRHTAQADAGTVRPVGLDGQQAHCPQQPGPHRGREAGQ</sequence>
<keyword evidence="3" id="KW-1185">Reference proteome</keyword>
<evidence type="ECO:0000313" key="2">
    <source>
        <dbReference type="EMBL" id="MDX2290736.1"/>
    </source>
</evidence>
<dbReference type="EMBL" id="JAWJZF010000149">
    <property type="protein sequence ID" value="MDX2290736.1"/>
    <property type="molecule type" value="Genomic_DNA"/>
</dbReference>
<evidence type="ECO:0000313" key="3">
    <source>
        <dbReference type="Proteomes" id="UP001278571"/>
    </source>
</evidence>
<feature type="region of interest" description="Disordered" evidence="1">
    <location>
        <begin position="69"/>
        <end position="109"/>
    </location>
</feature>
<evidence type="ECO:0000256" key="1">
    <source>
        <dbReference type="SAM" id="MobiDB-lite"/>
    </source>
</evidence>
<dbReference type="Proteomes" id="UP001278571">
    <property type="component" value="Unassembled WGS sequence"/>
</dbReference>